<dbReference type="InterPro" id="IPR012657">
    <property type="entry name" value="23S_rRNA-intervening_sequence"/>
</dbReference>
<evidence type="ECO:0000313" key="2">
    <source>
        <dbReference type="Proteomes" id="UP001165653"/>
    </source>
</evidence>
<comment type="caution">
    <text evidence="1">The sequence shown here is derived from an EMBL/GenBank/DDBJ whole genome shotgun (WGS) entry which is preliminary data.</text>
</comment>
<dbReference type="Gene3D" id="1.20.1440.60">
    <property type="entry name" value="23S rRNA-intervening sequence"/>
    <property type="match status" value="1"/>
</dbReference>
<proteinExistence type="predicted"/>
<organism evidence="1 2">
    <name type="scientific">Luteolibacter rhizosphaerae</name>
    <dbReference type="NCBI Taxonomy" id="2989719"/>
    <lineage>
        <taxon>Bacteria</taxon>
        <taxon>Pseudomonadati</taxon>
        <taxon>Verrucomicrobiota</taxon>
        <taxon>Verrucomicrobiia</taxon>
        <taxon>Verrucomicrobiales</taxon>
        <taxon>Verrucomicrobiaceae</taxon>
        <taxon>Luteolibacter</taxon>
    </lineage>
</organism>
<protein>
    <submittedName>
        <fullName evidence="1">Four helix bundle protein</fullName>
    </submittedName>
</protein>
<keyword evidence="2" id="KW-1185">Reference proteome</keyword>
<dbReference type="NCBIfam" id="NF008912">
    <property type="entry name" value="PRK12275.1-6"/>
    <property type="match status" value="1"/>
</dbReference>
<dbReference type="Pfam" id="PF05635">
    <property type="entry name" value="23S_rRNA_IVP"/>
    <property type="match status" value="1"/>
</dbReference>
<dbReference type="NCBIfam" id="TIGR02436">
    <property type="entry name" value="four helix bundle protein"/>
    <property type="match status" value="1"/>
</dbReference>
<dbReference type="EMBL" id="JAPDDR010000004">
    <property type="protein sequence ID" value="MCW1913861.1"/>
    <property type="molecule type" value="Genomic_DNA"/>
</dbReference>
<evidence type="ECO:0000313" key="1">
    <source>
        <dbReference type="EMBL" id="MCW1913861.1"/>
    </source>
</evidence>
<dbReference type="SUPFAM" id="SSF158446">
    <property type="entry name" value="IVS-encoded protein-like"/>
    <property type="match status" value="1"/>
</dbReference>
<dbReference type="PANTHER" id="PTHR38471">
    <property type="entry name" value="FOUR HELIX BUNDLE PROTEIN"/>
    <property type="match status" value="1"/>
</dbReference>
<dbReference type="PANTHER" id="PTHR38471:SF2">
    <property type="entry name" value="FOUR HELIX BUNDLE PROTEIN"/>
    <property type="match status" value="1"/>
</dbReference>
<name>A0ABT3G2Z9_9BACT</name>
<sequence length="122" mass="13485">MHSHNFENLEVWKRGCRLAVNVCVGSHGSRDFALKDQIQRSAISIPSNIAEGSERPSIADFCRFLGYSKGSCGELRTQLMIHREACRELGIEPFAKTEGMIEETGEISRMLAGLIQKIGSSS</sequence>
<accession>A0ABT3G2Z9</accession>
<dbReference type="InterPro" id="IPR036583">
    <property type="entry name" value="23S_rRNA_IVS_sf"/>
</dbReference>
<reference evidence="1" key="1">
    <citation type="submission" date="2022-10" db="EMBL/GenBank/DDBJ databases">
        <title>Luteolibacter sp. GHJ8, whole genome shotgun sequencing project.</title>
        <authorList>
            <person name="Zhao G."/>
            <person name="Shen L."/>
        </authorList>
    </citation>
    <scope>NUCLEOTIDE SEQUENCE</scope>
    <source>
        <strain evidence="1">GHJ8</strain>
    </source>
</reference>
<dbReference type="Proteomes" id="UP001165653">
    <property type="component" value="Unassembled WGS sequence"/>
</dbReference>
<dbReference type="CDD" id="cd16377">
    <property type="entry name" value="23S_rRNA_IVP_like"/>
    <property type="match status" value="1"/>
</dbReference>
<gene>
    <name evidence="1" type="ORF">OJ996_09765</name>
</gene>